<dbReference type="Proteomes" id="UP000008909">
    <property type="component" value="Unassembled WGS sequence"/>
</dbReference>
<reference evidence="1" key="1">
    <citation type="journal article" date="2011" name="Genome Biol.">
        <title>The draft genome of the carcinogenic human liver fluke Clonorchis sinensis.</title>
        <authorList>
            <person name="Wang X."/>
            <person name="Chen W."/>
            <person name="Huang Y."/>
            <person name="Sun J."/>
            <person name="Men J."/>
            <person name="Liu H."/>
            <person name="Luo F."/>
            <person name="Guo L."/>
            <person name="Lv X."/>
            <person name="Deng C."/>
            <person name="Zhou C."/>
            <person name="Fan Y."/>
            <person name="Li X."/>
            <person name="Huang L."/>
            <person name="Hu Y."/>
            <person name="Liang C."/>
            <person name="Hu X."/>
            <person name="Xu J."/>
            <person name="Yu X."/>
        </authorList>
    </citation>
    <scope>NUCLEOTIDE SEQUENCE [LARGE SCALE GENOMIC DNA]</scope>
    <source>
        <strain evidence="1">Henan</strain>
    </source>
</reference>
<gene>
    <name evidence="1" type="ORF">CLF_107648</name>
</gene>
<proteinExistence type="predicted"/>
<keyword evidence="2" id="KW-1185">Reference proteome</keyword>
<dbReference type="EMBL" id="DF143259">
    <property type="protein sequence ID" value="GAA52229.1"/>
    <property type="molecule type" value="Genomic_DNA"/>
</dbReference>
<protein>
    <submittedName>
        <fullName evidence="1">Uncharacterized protein</fullName>
    </submittedName>
</protein>
<sequence length="272" mass="30710">MLKLTYYNTHKLFDSPRLLLGAHQRLRRVGGPTKISLAEFTAVLEVQCGIQKYVTSKQAYTTVLSSDFKAGGYRKTYETGSAQKWDAIELSAKPLSLMVFRLEKCSRILLEIGVVVRSTYSAEQQKENEQPYSGAHGRQLLKQLPVVFVHLILLMGLHNIRVTADNPENRFGLFSNYVESDGSLKPPEVEAYMQMVPDSGFVPPRDQDVLLVLLLRIVCHKPAGSFVKWNKGHFGYYKCGRCVVHGVGLETTNDFPTTAHQTEDRRRIAFES</sequence>
<name>G7YGZ6_CLOSI</name>
<evidence type="ECO:0000313" key="1">
    <source>
        <dbReference type="EMBL" id="GAA52229.1"/>
    </source>
</evidence>
<dbReference type="AlphaFoldDB" id="G7YGZ6"/>
<evidence type="ECO:0000313" key="2">
    <source>
        <dbReference type="Proteomes" id="UP000008909"/>
    </source>
</evidence>
<reference key="2">
    <citation type="submission" date="2011-10" db="EMBL/GenBank/DDBJ databases">
        <title>The genome and transcriptome sequence of Clonorchis sinensis provide insights into the carcinogenic liver fluke.</title>
        <authorList>
            <person name="Wang X."/>
            <person name="Huang Y."/>
            <person name="Chen W."/>
            <person name="Liu H."/>
            <person name="Guo L."/>
            <person name="Chen Y."/>
            <person name="Luo F."/>
            <person name="Zhou W."/>
            <person name="Sun J."/>
            <person name="Mao Q."/>
            <person name="Liang P."/>
            <person name="Zhou C."/>
            <person name="Tian Y."/>
            <person name="Men J."/>
            <person name="Lv X."/>
            <person name="Huang L."/>
            <person name="Zhou J."/>
            <person name="Hu Y."/>
            <person name="Li R."/>
            <person name="Zhang F."/>
            <person name="Lei H."/>
            <person name="Li X."/>
            <person name="Hu X."/>
            <person name="Liang C."/>
            <person name="Xu J."/>
            <person name="Wu Z."/>
            <person name="Yu X."/>
        </authorList>
    </citation>
    <scope>NUCLEOTIDE SEQUENCE</scope>
    <source>
        <strain>Henan</strain>
    </source>
</reference>
<organism evidence="1 2">
    <name type="scientific">Clonorchis sinensis</name>
    <name type="common">Chinese liver fluke</name>
    <dbReference type="NCBI Taxonomy" id="79923"/>
    <lineage>
        <taxon>Eukaryota</taxon>
        <taxon>Metazoa</taxon>
        <taxon>Spiralia</taxon>
        <taxon>Lophotrochozoa</taxon>
        <taxon>Platyhelminthes</taxon>
        <taxon>Trematoda</taxon>
        <taxon>Digenea</taxon>
        <taxon>Opisthorchiida</taxon>
        <taxon>Opisthorchiata</taxon>
        <taxon>Opisthorchiidae</taxon>
        <taxon>Clonorchis</taxon>
    </lineage>
</organism>
<accession>G7YGZ6</accession>